<dbReference type="RefSeq" id="WP_113615031.1">
    <property type="nucleotide sequence ID" value="NZ_QFFJ01000001.1"/>
</dbReference>
<gene>
    <name evidence="1" type="ORF">DF182_07545</name>
</gene>
<name>A0A365Y1E5_9BACT</name>
<accession>A0A365Y1E5</accession>
<proteinExistence type="predicted"/>
<dbReference type="EMBL" id="QFFJ01000001">
    <property type="protein sequence ID" value="RBL92427.1"/>
    <property type="molecule type" value="Genomic_DNA"/>
</dbReference>
<evidence type="ECO:0000313" key="1">
    <source>
        <dbReference type="EMBL" id="RBL92427.1"/>
    </source>
</evidence>
<dbReference type="AlphaFoldDB" id="A0A365Y1E5"/>
<comment type="caution">
    <text evidence="1">The sequence shown here is derived from an EMBL/GenBank/DDBJ whole genome shotgun (WGS) entry which is preliminary data.</text>
</comment>
<protein>
    <submittedName>
        <fullName evidence="1">Uncharacterized protein</fullName>
    </submittedName>
</protein>
<keyword evidence="2" id="KW-1185">Reference proteome</keyword>
<dbReference type="OrthoDB" id="3470575at2"/>
<reference evidence="1 2" key="1">
    <citation type="submission" date="2018-05" db="EMBL/GenBank/DDBJ databases">
        <title>Chitinophaga sp. K3CV102501T nov., isolated from isolated from a monsoon evergreen broad-leaved forest soil.</title>
        <authorList>
            <person name="Lv Y."/>
        </authorList>
    </citation>
    <scope>NUCLEOTIDE SEQUENCE [LARGE SCALE GENOMIC DNA]</scope>
    <source>
        <strain evidence="1 2">GDMCC 1.1325</strain>
    </source>
</reference>
<dbReference type="Proteomes" id="UP000253410">
    <property type="component" value="Unassembled WGS sequence"/>
</dbReference>
<evidence type="ECO:0000313" key="2">
    <source>
        <dbReference type="Proteomes" id="UP000253410"/>
    </source>
</evidence>
<sequence>MSYLYSYVDLEEKITAAGGEPKALEALWNGDAYDWRLYLNLYIQPQNGPLERHYLGDIMLPPDFWVPEGETSPWLETILAKEWGKMAIQQYGLEFYFPSPDYPEPDCPFWTERQQGIHCTDCGKLIKPSTTDLPKKICYHCAQKRKSKEALQSDEPLYNVAHLVKIVNEKPESLFPGHFNEFKDLFPPLLEDIDTTAWENTDNWTAADIPLAAMLKWKEQHSQDIRDELQPFKTYKHHLDQLEFEGTKYYFDDAEFESYNRLYYVIIGYNIIADALEEGSPFRLYFGRNITYREDVFMHFIRNAGDGPISIAVIMEHYKDMLSPEEITAILQQLVQKGGLLIQDDHISVTQIGSFIP</sequence>
<organism evidence="1 2">
    <name type="scientific">Chitinophaga flava</name>
    <dbReference type="NCBI Taxonomy" id="2259036"/>
    <lineage>
        <taxon>Bacteria</taxon>
        <taxon>Pseudomonadati</taxon>
        <taxon>Bacteroidota</taxon>
        <taxon>Chitinophagia</taxon>
        <taxon>Chitinophagales</taxon>
        <taxon>Chitinophagaceae</taxon>
        <taxon>Chitinophaga</taxon>
    </lineage>
</organism>